<dbReference type="PANTHER" id="PTHR30037:SF3">
    <property type="entry name" value="BLR0857 PROTEIN"/>
    <property type="match status" value="1"/>
</dbReference>
<organism evidence="1 2">
    <name type="scientific">Litoribrevibacter albus</name>
    <dbReference type="NCBI Taxonomy" id="1473156"/>
    <lineage>
        <taxon>Bacteria</taxon>
        <taxon>Pseudomonadati</taxon>
        <taxon>Pseudomonadota</taxon>
        <taxon>Gammaproteobacteria</taxon>
        <taxon>Oceanospirillales</taxon>
        <taxon>Oceanospirillaceae</taxon>
        <taxon>Litoribrevibacter</taxon>
    </lineage>
</organism>
<dbReference type="AlphaFoldDB" id="A0AA37W7J5"/>
<dbReference type="SUPFAM" id="SSF48150">
    <property type="entry name" value="DNA-glycosylase"/>
    <property type="match status" value="1"/>
</dbReference>
<dbReference type="Proteomes" id="UP001161389">
    <property type="component" value="Unassembled WGS sequence"/>
</dbReference>
<dbReference type="RefSeq" id="WP_284382787.1">
    <property type="nucleotide sequence ID" value="NZ_BSNM01000016.1"/>
</dbReference>
<dbReference type="EMBL" id="BSNM01000016">
    <property type="protein sequence ID" value="GLQ32695.1"/>
    <property type="molecule type" value="Genomic_DNA"/>
</dbReference>
<accession>A0AA37W7J5</accession>
<evidence type="ECO:0000313" key="2">
    <source>
        <dbReference type="Proteomes" id="UP001161389"/>
    </source>
</evidence>
<dbReference type="GO" id="GO:0008725">
    <property type="term" value="F:DNA-3-methyladenine glycosylase activity"/>
    <property type="evidence" value="ECO:0007669"/>
    <property type="project" value="InterPro"/>
</dbReference>
<protein>
    <recommendedName>
        <fullName evidence="3">DNA-3-methyladenine glycosylase I</fullName>
    </recommendedName>
</protein>
<sequence>MTSFNAIYQDAITQKGSQKAINDLLDSRLQAPATSEELAEIPDHRYLSLMSLRIFRAGLKHSLVDAKWPAFEKAFHGFNVLGNAHLSDDAIAEHMTNTDLIRHLGKMKSIRDNAAFILRTSEEHGSFGKFLGDWPVTDIVGLWDHLKKHGTQLGGASGSYFLRMVNKDTFIFTKDVVTALKARNIIDKNPTSKRDLKLVQEKFTEWHQESGWPLSRISLLLALTVG</sequence>
<dbReference type="Gene3D" id="1.10.340.30">
    <property type="entry name" value="Hypothetical protein, domain 2"/>
    <property type="match status" value="1"/>
</dbReference>
<proteinExistence type="predicted"/>
<evidence type="ECO:0000313" key="1">
    <source>
        <dbReference type="EMBL" id="GLQ32695.1"/>
    </source>
</evidence>
<evidence type="ECO:0008006" key="3">
    <source>
        <dbReference type="Google" id="ProtNLM"/>
    </source>
</evidence>
<gene>
    <name evidence="1" type="ORF">GCM10007876_31740</name>
</gene>
<keyword evidence="2" id="KW-1185">Reference proteome</keyword>
<dbReference type="PANTHER" id="PTHR30037">
    <property type="entry name" value="DNA-3-METHYLADENINE GLYCOSYLASE 1"/>
    <property type="match status" value="1"/>
</dbReference>
<comment type="caution">
    <text evidence="1">The sequence shown here is derived from an EMBL/GenBank/DDBJ whole genome shotgun (WGS) entry which is preliminary data.</text>
</comment>
<dbReference type="InterPro" id="IPR005019">
    <property type="entry name" value="Adenine_glyco"/>
</dbReference>
<reference evidence="1" key="1">
    <citation type="journal article" date="2014" name="Int. J. Syst. Evol. Microbiol.">
        <title>Complete genome sequence of Corynebacterium casei LMG S-19264T (=DSM 44701T), isolated from a smear-ripened cheese.</title>
        <authorList>
            <consortium name="US DOE Joint Genome Institute (JGI-PGF)"/>
            <person name="Walter F."/>
            <person name="Albersmeier A."/>
            <person name="Kalinowski J."/>
            <person name="Ruckert C."/>
        </authorList>
    </citation>
    <scope>NUCLEOTIDE SEQUENCE</scope>
    <source>
        <strain evidence="1">NBRC 110071</strain>
    </source>
</reference>
<reference evidence="1" key="2">
    <citation type="submission" date="2023-01" db="EMBL/GenBank/DDBJ databases">
        <title>Draft genome sequence of Litoribrevibacter albus strain NBRC 110071.</title>
        <authorList>
            <person name="Sun Q."/>
            <person name="Mori K."/>
        </authorList>
    </citation>
    <scope>NUCLEOTIDE SEQUENCE</scope>
    <source>
        <strain evidence="1">NBRC 110071</strain>
    </source>
</reference>
<dbReference type="GO" id="GO:0006284">
    <property type="term" value="P:base-excision repair"/>
    <property type="evidence" value="ECO:0007669"/>
    <property type="project" value="InterPro"/>
</dbReference>
<dbReference type="InterPro" id="IPR011257">
    <property type="entry name" value="DNA_glycosylase"/>
</dbReference>
<dbReference type="Pfam" id="PF03352">
    <property type="entry name" value="Adenine_glyco"/>
    <property type="match status" value="1"/>
</dbReference>
<name>A0AA37W7J5_9GAMM</name>
<dbReference type="InterPro" id="IPR052891">
    <property type="entry name" value="DNA-3mA_glycosylase"/>
</dbReference>